<name>A0A928UV81_9SPHI</name>
<dbReference type="RefSeq" id="WP_196933979.1">
    <property type="nucleotide sequence ID" value="NZ_MU158697.1"/>
</dbReference>
<gene>
    <name evidence="2" type="ORF">C4F49_09070</name>
</gene>
<keyword evidence="1" id="KW-0812">Transmembrane</keyword>
<comment type="caution">
    <text evidence="2">The sequence shown here is derived from an EMBL/GenBank/DDBJ whole genome shotgun (WGS) entry which is preliminary data.</text>
</comment>
<protein>
    <submittedName>
        <fullName evidence="2">Uncharacterized protein</fullName>
    </submittedName>
</protein>
<keyword evidence="1" id="KW-1133">Transmembrane helix</keyword>
<dbReference type="EMBL" id="PRDK01000005">
    <property type="protein sequence ID" value="MBE8713830.1"/>
    <property type="molecule type" value="Genomic_DNA"/>
</dbReference>
<reference evidence="2" key="1">
    <citation type="submission" date="2018-02" db="EMBL/GenBank/DDBJ databases">
        <authorList>
            <person name="Vasarhelyi B.M."/>
            <person name="Deshmukh S."/>
            <person name="Balint B."/>
            <person name="Kukolya J."/>
        </authorList>
    </citation>
    <scope>NUCLEOTIDE SEQUENCE</scope>
    <source>
        <strain evidence="2">KB22</strain>
    </source>
</reference>
<evidence type="ECO:0000256" key="1">
    <source>
        <dbReference type="SAM" id="Phobius"/>
    </source>
</evidence>
<feature type="transmembrane region" description="Helical" evidence="1">
    <location>
        <begin position="108"/>
        <end position="130"/>
    </location>
</feature>
<feature type="transmembrane region" description="Helical" evidence="1">
    <location>
        <begin position="6"/>
        <end position="26"/>
    </location>
</feature>
<evidence type="ECO:0000313" key="3">
    <source>
        <dbReference type="Proteomes" id="UP000616201"/>
    </source>
</evidence>
<evidence type="ECO:0000313" key="2">
    <source>
        <dbReference type="EMBL" id="MBE8713830.1"/>
    </source>
</evidence>
<dbReference type="Proteomes" id="UP000616201">
    <property type="component" value="Unassembled WGS sequence"/>
</dbReference>
<dbReference type="AlphaFoldDB" id="A0A928UV81"/>
<feature type="transmembrane region" description="Helical" evidence="1">
    <location>
        <begin position="77"/>
        <end position="96"/>
    </location>
</feature>
<feature type="transmembrane region" description="Helical" evidence="1">
    <location>
        <begin position="47"/>
        <end position="65"/>
    </location>
</feature>
<keyword evidence="1" id="KW-0472">Membrane</keyword>
<accession>A0A928UV81</accession>
<sequence length="131" mass="15361">MELHYKIIGVLLIMLSFIHLTFPKFFNWEQELKSLSLINRQIMRIHTFFIALLLLLMGILCLTSSSDLINTPLGKRIALGLGIFWFIRLLFQFFGYSSRLWRGKSFETAMHIFFSLLWIYFSLVFIGTGVS</sequence>
<proteinExistence type="predicted"/>
<organism evidence="2 3">
    <name type="scientific">Sphingobacterium hungaricum</name>
    <dbReference type="NCBI Taxonomy" id="2082723"/>
    <lineage>
        <taxon>Bacteria</taxon>
        <taxon>Pseudomonadati</taxon>
        <taxon>Bacteroidota</taxon>
        <taxon>Sphingobacteriia</taxon>
        <taxon>Sphingobacteriales</taxon>
        <taxon>Sphingobacteriaceae</taxon>
        <taxon>Sphingobacterium</taxon>
    </lineage>
</organism>
<keyword evidence="3" id="KW-1185">Reference proteome</keyword>